<reference evidence="1" key="1">
    <citation type="journal article" date="2022" name="bioRxiv">
        <title>Sequencing and chromosome-scale assembly of the giantPleurodeles waltlgenome.</title>
        <authorList>
            <person name="Brown T."/>
            <person name="Elewa A."/>
            <person name="Iarovenko S."/>
            <person name="Subramanian E."/>
            <person name="Araus A.J."/>
            <person name="Petzold A."/>
            <person name="Susuki M."/>
            <person name="Suzuki K.-i.T."/>
            <person name="Hayashi T."/>
            <person name="Toyoda A."/>
            <person name="Oliveira C."/>
            <person name="Osipova E."/>
            <person name="Leigh N.D."/>
            <person name="Simon A."/>
            <person name="Yun M.H."/>
        </authorList>
    </citation>
    <scope>NUCLEOTIDE SEQUENCE</scope>
    <source>
        <strain evidence="1">20211129_DDA</strain>
        <tissue evidence="1">Liver</tissue>
    </source>
</reference>
<proteinExistence type="predicted"/>
<accession>A0AAV7VH07</accession>
<dbReference type="Proteomes" id="UP001066276">
    <property type="component" value="Chromosome 2_1"/>
</dbReference>
<keyword evidence="2" id="KW-1185">Reference proteome</keyword>
<evidence type="ECO:0000313" key="2">
    <source>
        <dbReference type="Proteomes" id="UP001066276"/>
    </source>
</evidence>
<sequence length="66" mass="7036">MILAIDDDEVIASVLVDNEDVVVVALVIGVVDATIVTGTEGDSCIDDFLDEDVSVDWMIFADGFTD</sequence>
<protein>
    <submittedName>
        <fullName evidence="1">Uncharacterized protein</fullName>
    </submittedName>
</protein>
<dbReference type="EMBL" id="JANPWB010000003">
    <property type="protein sequence ID" value="KAJ1200885.1"/>
    <property type="molecule type" value="Genomic_DNA"/>
</dbReference>
<name>A0AAV7VH07_PLEWA</name>
<dbReference type="AlphaFoldDB" id="A0AAV7VH07"/>
<organism evidence="1 2">
    <name type="scientific">Pleurodeles waltl</name>
    <name type="common">Iberian ribbed newt</name>
    <dbReference type="NCBI Taxonomy" id="8319"/>
    <lineage>
        <taxon>Eukaryota</taxon>
        <taxon>Metazoa</taxon>
        <taxon>Chordata</taxon>
        <taxon>Craniata</taxon>
        <taxon>Vertebrata</taxon>
        <taxon>Euteleostomi</taxon>
        <taxon>Amphibia</taxon>
        <taxon>Batrachia</taxon>
        <taxon>Caudata</taxon>
        <taxon>Salamandroidea</taxon>
        <taxon>Salamandridae</taxon>
        <taxon>Pleurodelinae</taxon>
        <taxon>Pleurodeles</taxon>
    </lineage>
</organism>
<comment type="caution">
    <text evidence="1">The sequence shown here is derived from an EMBL/GenBank/DDBJ whole genome shotgun (WGS) entry which is preliminary data.</text>
</comment>
<gene>
    <name evidence="1" type="ORF">NDU88_004706</name>
</gene>
<evidence type="ECO:0000313" key="1">
    <source>
        <dbReference type="EMBL" id="KAJ1200885.1"/>
    </source>
</evidence>